<evidence type="ECO:0000256" key="6">
    <source>
        <dbReference type="SAM" id="MobiDB-lite"/>
    </source>
</evidence>
<dbReference type="InterPro" id="IPR037062">
    <property type="entry name" value="Malic_N_dom_sf"/>
</dbReference>
<keyword evidence="3" id="KW-0479">Metal-binding</keyword>
<comment type="cofactor">
    <cofactor evidence="2">
        <name>Mg(2+)</name>
        <dbReference type="ChEBI" id="CHEBI:18420"/>
    </cofactor>
</comment>
<gene>
    <name evidence="9" type="ORF">GCM10011354_34420</name>
</gene>
<accession>A0A8J3AHI2</accession>
<sequence length="506" mass="53427">MPPLTQRLTLRLALENAPGMLARVTGVLEACGAELLATQRTDEQRHVVFRDVTVEVRDDAHGDAVAAALVEAEGVEVLSILDDVLAAHEGGKIRVELTRDVRGPQDLSLVYTPGVAKVCQLIAEDPVAAYRFTIRSNSVAIVTDGSAVLGLGDIGPLASLPVMEGKAMLLKSFGGVDAYPILVDEQDPDAFVDTVARIASGFGGINLEDIAAPRCFEIEGKLRQRLDVPVFHDDQHGTAVVVLAALMNAARVVDRELTSLRVVVQGVGSAGVAIVNLLRAAGITDIVPVDVDGILEPRRRGMDPIRRRLARQVNPRQLTGGKEVALRDADVFVGVSGPDSLPLELVQAMAPDRIVFALANPTPEIHPDLAREHVRVMATGRSDFPNQINNVLCFPGLFRGLLDAAATAVTDEMKVAAAAGIASIVGDDLAPDYVVPSPFDRSVVPVVAEAVAATARAQGHVRPGSSGSRDSESQAALHEAARRAVKRAVAARFAGEPGRSVPSSDD</sequence>
<name>A0A8J3AHI2_9ACTN</name>
<dbReference type="InterPro" id="IPR046346">
    <property type="entry name" value="Aminoacid_DH-like_N_sf"/>
</dbReference>
<proteinExistence type="predicted"/>
<dbReference type="GO" id="GO:0051287">
    <property type="term" value="F:NAD binding"/>
    <property type="evidence" value="ECO:0007669"/>
    <property type="project" value="InterPro"/>
</dbReference>
<comment type="caution">
    <text evidence="9">The sequence shown here is derived from an EMBL/GenBank/DDBJ whole genome shotgun (WGS) entry which is preliminary data.</text>
</comment>
<dbReference type="InterPro" id="IPR012302">
    <property type="entry name" value="Malic_NAD-bd"/>
</dbReference>
<evidence type="ECO:0000256" key="2">
    <source>
        <dbReference type="ARBA" id="ARBA00001946"/>
    </source>
</evidence>
<dbReference type="GO" id="GO:0004470">
    <property type="term" value="F:malic enzyme activity"/>
    <property type="evidence" value="ECO:0007669"/>
    <property type="project" value="InterPro"/>
</dbReference>
<comment type="cofactor">
    <cofactor evidence="1">
        <name>Mn(2+)</name>
        <dbReference type="ChEBI" id="CHEBI:29035"/>
    </cofactor>
</comment>
<reference evidence="9" key="2">
    <citation type="submission" date="2020-09" db="EMBL/GenBank/DDBJ databases">
        <authorList>
            <person name="Sun Q."/>
            <person name="Zhou Y."/>
        </authorList>
    </citation>
    <scope>NUCLEOTIDE SEQUENCE</scope>
    <source>
        <strain evidence="9">CGMCC 1.14988</strain>
    </source>
</reference>
<dbReference type="InterPro" id="IPR045865">
    <property type="entry name" value="ACT-like_dom_sf"/>
</dbReference>
<reference evidence="9" key="1">
    <citation type="journal article" date="2014" name="Int. J. Syst. Evol. Microbiol.">
        <title>Complete genome sequence of Corynebacterium casei LMG S-19264T (=DSM 44701T), isolated from a smear-ripened cheese.</title>
        <authorList>
            <consortium name="US DOE Joint Genome Institute (JGI-PGF)"/>
            <person name="Walter F."/>
            <person name="Albersmeier A."/>
            <person name="Kalinowski J."/>
            <person name="Ruckert C."/>
        </authorList>
    </citation>
    <scope>NUCLEOTIDE SEQUENCE</scope>
    <source>
        <strain evidence="9">CGMCC 1.14988</strain>
    </source>
</reference>
<keyword evidence="4" id="KW-0560">Oxidoreductase</keyword>
<feature type="domain" description="Malic enzyme N-terminal" evidence="8">
    <location>
        <begin position="90"/>
        <end position="223"/>
    </location>
</feature>
<dbReference type="InterPro" id="IPR015884">
    <property type="entry name" value="Malic_enzyme_CS"/>
</dbReference>
<dbReference type="PANTHER" id="PTHR43237">
    <property type="entry name" value="NADP-DEPENDENT MALIC ENZYME"/>
    <property type="match status" value="1"/>
</dbReference>
<evidence type="ECO:0000259" key="7">
    <source>
        <dbReference type="SMART" id="SM00919"/>
    </source>
</evidence>
<evidence type="ECO:0000256" key="4">
    <source>
        <dbReference type="ARBA" id="ARBA00023002"/>
    </source>
</evidence>
<evidence type="ECO:0000256" key="3">
    <source>
        <dbReference type="ARBA" id="ARBA00022723"/>
    </source>
</evidence>
<keyword evidence="10" id="KW-1185">Reference proteome</keyword>
<evidence type="ECO:0000313" key="9">
    <source>
        <dbReference type="EMBL" id="GGI09505.1"/>
    </source>
</evidence>
<dbReference type="InterPro" id="IPR012301">
    <property type="entry name" value="Malic_N_dom"/>
</dbReference>
<dbReference type="SMART" id="SM01274">
    <property type="entry name" value="malic"/>
    <property type="match status" value="1"/>
</dbReference>
<dbReference type="Pfam" id="PF03949">
    <property type="entry name" value="Malic_M"/>
    <property type="match status" value="1"/>
</dbReference>
<feature type="domain" description="Malic enzyme NAD-binding" evidence="7">
    <location>
        <begin position="235"/>
        <end position="456"/>
    </location>
</feature>
<dbReference type="GO" id="GO:0046872">
    <property type="term" value="F:metal ion binding"/>
    <property type="evidence" value="ECO:0007669"/>
    <property type="project" value="UniProtKB-KW"/>
</dbReference>
<dbReference type="PANTHER" id="PTHR43237:SF4">
    <property type="entry name" value="NADP-DEPENDENT MALIC ENZYME"/>
    <property type="match status" value="1"/>
</dbReference>
<evidence type="ECO:0000256" key="5">
    <source>
        <dbReference type="ARBA" id="ARBA00029440"/>
    </source>
</evidence>
<dbReference type="Pfam" id="PF00390">
    <property type="entry name" value="malic"/>
    <property type="match status" value="1"/>
</dbReference>
<dbReference type="InterPro" id="IPR051674">
    <property type="entry name" value="Malate_Decarboxylase"/>
</dbReference>
<dbReference type="InterPro" id="IPR045213">
    <property type="entry name" value="Malic_NAD-bd_bact_type"/>
</dbReference>
<dbReference type="RefSeq" id="WP_130648894.1">
    <property type="nucleotide sequence ID" value="NZ_BMHA01000015.1"/>
</dbReference>
<dbReference type="SUPFAM" id="SSF53223">
    <property type="entry name" value="Aminoacid dehydrogenase-like, N-terminal domain"/>
    <property type="match status" value="1"/>
</dbReference>
<dbReference type="SUPFAM" id="SSF51735">
    <property type="entry name" value="NAD(P)-binding Rossmann-fold domains"/>
    <property type="match status" value="1"/>
</dbReference>
<dbReference type="PROSITE" id="PS00331">
    <property type="entry name" value="MALIC_ENZYMES"/>
    <property type="match status" value="1"/>
</dbReference>
<dbReference type="Gene3D" id="3.40.50.720">
    <property type="entry name" value="NAD(P)-binding Rossmann-like Domain"/>
    <property type="match status" value="1"/>
</dbReference>
<evidence type="ECO:0000259" key="8">
    <source>
        <dbReference type="SMART" id="SM01274"/>
    </source>
</evidence>
<feature type="region of interest" description="Disordered" evidence="6">
    <location>
        <begin position="457"/>
        <end position="478"/>
    </location>
</feature>
<evidence type="ECO:0000256" key="1">
    <source>
        <dbReference type="ARBA" id="ARBA00001936"/>
    </source>
</evidence>
<evidence type="ECO:0000313" key="10">
    <source>
        <dbReference type="Proteomes" id="UP000650511"/>
    </source>
</evidence>
<dbReference type="Proteomes" id="UP000650511">
    <property type="component" value="Unassembled WGS sequence"/>
</dbReference>
<dbReference type="SUPFAM" id="SSF55021">
    <property type="entry name" value="ACT-like"/>
    <property type="match status" value="1"/>
</dbReference>
<dbReference type="GO" id="GO:0016616">
    <property type="term" value="F:oxidoreductase activity, acting on the CH-OH group of donors, NAD or NADP as acceptor"/>
    <property type="evidence" value="ECO:0007669"/>
    <property type="project" value="InterPro"/>
</dbReference>
<dbReference type="EMBL" id="BMHA01000015">
    <property type="protein sequence ID" value="GGI09505.1"/>
    <property type="molecule type" value="Genomic_DNA"/>
</dbReference>
<dbReference type="Gene3D" id="3.40.50.10380">
    <property type="entry name" value="Malic enzyme, N-terminal domain"/>
    <property type="match status" value="1"/>
</dbReference>
<dbReference type="InterPro" id="IPR036291">
    <property type="entry name" value="NAD(P)-bd_dom_sf"/>
</dbReference>
<protein>
    <submittedName>
        <fullName evidence="9">NAD-dependent malic enzyme</fullName>
    </submittedName>
</protein>
<organism evidence="9 10">
    <name type="scientific">Egicoccus halophilus</name>
    <dbReference type="NCBI Taxonomy" id="1670830"/>
    <lineage>
        <taxon>Bacteria</taxon>
        <taxon>Bacillati</taxon>
        <taxon>Actinomycetota</taxon>
        <taxon>Nitriliruptoria</taxon>
        <taxon>Egicoccales</taxon>
        <taxon>Egicoccaceae</taxon>
        <taxon>Egicoccus</taxon>
    </lineage>
</organism>
<comment type="pathway">
    <text evidence="5">Amino-acid biosynthesis.</text>
</comment>
<dbReference type="OrthoDB" id="9805787at2"/>
<dbReference type="AlphaFoldDB" id="A0A8J3AHI2"/>
<dbReference type="CDD" id="cd05311">
    <property type="entry name" value="NAD_bind_2_malic_enz"/>
    <property type="match status" value="1"/>
</dbReference>
<dbReference type="SMART" id="SM00919">
    <property type="entry name" value="Malic_M"/>
    <property type="match status" value="1"/>
</dbReference>